<evidence type="ECO:0000313" key="1">
    <source>
        <dbReference type="EMBL" id="MEQ2308705.1"/>
    </source>
</evidence>
<dbReference type="Proteomes" id="UP001469553">
    <property type="component" value="Unassembled WGS sequence"/>
</dbReference>
<keyword evidence="2" id="KW-1185">Reference proteome</keyword>
<reference evidence="1 2" key="1">
    <citation type="submission" date="2021-06" db="EMBL/GenBank/DDBJ databases">
        <authorList>
            <person name="Palmer J.M."/>
        </authorList>
    </citation>
    <scope>NUCLEOTIDE SEQUENCE [LARGE SCALE GENOMIC DNA]</scope>
    <source>
        <strain evidence="1 2">AS_MEX2019</strain>
        <tissue evidence="1">Muscle</tissue>
    </source>
</reference>
<protein>
    <submittedName>
        <fullName evidence="1">Uncharacterized protein</fullName>
    </submittedName>
</protein>
<sequence length="108" mass="12385">SVLLVRSLRQHEVIWTSPWMKQQTRPQIYDKHGEKRFQRFHRLVSRRRGAALTQPGAAAAWGIPCRGNAHINPLFHVCLQPSMFVAVGGKVSELESPTVVLFDLRWND</sequence>
<comment type="caution">
    <text evidence="1">The sequence shown here is derived from an EMBL/GenBank/DDBJ whole genome shotgun (WGS) entry which is preliminary data.</text>
</comment>
<evidence type="ECO:0000313" key="2">
    <source>
        <dbReference type="Proteomes" id="UP001469553"/>
    </source>
</evidence>
<organism evidence="1 2">
    <name type="scientific">Ameca splendens</name>
    <dbReference type="NCBI Taxonomy" id="208324"/>
    <lineage>
        <taxon>Eukaryota</taxon>
        <taxon>Metazoa</taxon>
        <taxon>Chordata</taxon>
        <taxon>Craniata</taxon>
        <taxon>Vertebrata</taxon>
        <taxon>Euteleostomi</taxon>
        <taxon>Actinopterygii</taxon>
        <taxon>Neopterygii</taxon>
        <taxon>Teleostei</taxon>
        <taxon>Neoteleostei</taxon>
        <taxon>Acanthomorphata</taxon>
        <taxon>Ovalentaria</taxon>
        <taxon>Atherinomorphae</taxon>
        <taxon>Cyprinodontiformes</taxon>
        <taxon>Goodeidae</taxon>
        <taxon>Ameca</taxon>
    </lineage>
</organism>
<dbReference type="EMBL" id="JAHRIP010069614">
    <property type="protein sequence ID" value="MEQ2308705.1"/>
    <property type="molecule type" value="Genomic_DNA"/>
</dbReference>
<proteinExistence type="predicted"/>
<accession>A0ABV0ZT23</accession>
<gene>
    <name evidence="1" type="ORF">AMECASPLE_030990</name>
</gene>
<name>A0ABV0ZT23_9TELE</name>
<feature type="non-terminal residue" evidence="1">
    <location>
        <position position="1"/>
    </location>
</feature>